<accession>A0A0B4HB83</accession>
<dbReference type="AlphaFoldDB" id="A0A0B4HB83"/>
<evidence type="ECO:0000313" key="2">
    <source>
        <dbReference type="Proteomes" id="UP000031192"/>
    </source>
</evidence>
<protein>
    <submittedName>
        <fullName evidence="1">Uncharacterized protein</fullName>
    </submittedName>
</protein>
<organism evidence="1 2">
    <name type="scientific">Metarhizium guizhouense (strain ARSEF 977)</name>
    <dbReference type="NCBI Taxonomy" id="1276136"/>
    <lineage>
        <taxon>Eukaryota</taxon>
        <taxon>Fungi</taxon>
        <taxon>Dikarya</taxon>
        <taxon>Ascomycota</taxon>
        <taxon>Pezizomycotina</taxon>
        <taxon>Sordariomycetes</taxon>
        <taxon>Hypocreomycetidae</taxon>
        <taxon>Hypocreales</taxon>
        <taxon>Clavicipitaceae</taxon>
        <taxon>Metarhizium</taxon>
    </lineage>
</organism>
<name>A0A0B4HB83_METGA</name>
<keyword evidence="2" id="KW-1185">Reference proteome</keyword>
<dbReference type="Proteomes" id="UP000031192">
    <property type="component" value="Unassembled WGS sequence"/>
</dbReference>
<gene>
    <name evidence="1" type="ORF">MGU_05819</name>
</gene>
<evidence type="ECO:0000313" key="1">
    <source>
        <dbReference type="EMBL" id="KID87041.1"/>
    </source>
</evidence>
<sequence>MQLAPESGKLIAAAHLKKLAPETDDYGYEKPPPVSYEFEELSYKEGKPSNVVIRVSIQADKESVLKEYNDLVIECFGERCHDKKRKKEKKKSARKLFRSRRGVGSTFRRVFLRGA</sequence>
<proteinExistence type="predicted"/>
<dbReference type="HOGENOM" id="CLU_2109590_0_0_1"/>
<dbReference type="EMBL" id="AZNH01000018">
    <property type="protein sequence ID" value="KID87041.1"/>
    <property type="molecule type" value="Genomic_DNA"/>
</dbReference>
<reference evidence="1 2" key="1">
    <citation type="journal article" date="2014" name="Proc. Natl. Acad. Sci. U.S.A.">
        <title>Trajectory and genomic determinants of fungal-pathogen speciation and host adaptation.</title>
        <authorList>
            <person name="Hu X."/>
            <person name="Xiao G."/>
            <person name="Zheng P."/>
            <person name="Shang Y."/>
            <person name="Su Y."/>
            <person name="Zhang X."/>
            <person name="Liu X."/>
            <person name="Zhan S."/>
            <person name="St Leger R.J."/>
            <person name="Wang C."/>
        </authorList>
    </citation>
    <scope>NUCLEOTIDE SEQUENCE [LARGE SCALE GENOMIC DNA]</scope>
    <source>
        <strain evidence="1 2">ARSEF 977</strain>
    </source>
</reference>
<comment type="caution">
    <text evidence="1">The sequence shown here is derived from an EMBL/GenBank/DDBJ whole genome shotgun (WGS) entry which is preliminary data.</text>
</comment>